<dbReference type="RefSeq" id="WP_015615525.1">
    <property type="nucleotide sequence ID" value="NC_021182.1"/>
</dbReference>
<dbReference type="GO" id="GO:0046654">
    <property type="term" value="P:tetrahydrofolate biosynthetic process"/>
    <property type="evidence" value="ECO:0007669"/>
    <property type="project" value="UniProtKB-UniPathway"/>
</dbReference>
<dbReference type="PRINTS" id="PR00070">
    <property type="entry name" value="DHFR"/>
</dbReference>
<dbReference type="InterPro" id="IPR024072">
    <property type="entry name" value="DHFR-like_dom_sf"/>
</dbReference>
<dbReference type="SUPFAM" id="SSF53597">
    <property type="entry name" value="Dihydrofolate reductase-like"/>
    <property type="match status" value="1"/>
</dbReference>
<dbReference type="InterPro" id="IPR012259">
    <property type="entry name" value="DHFR"/>
</dbReference>
<evidence type="ECO:0000256" key="7">
    <source>
        <dbReference type="ARBA" id="ARBA00025067"/>
    </source>
</evidence>
<dbReference type="FunFam" id="3.40.430.10:FF:000001">
    <property type="entry name" value="Dihydrofolate reductase"/>
    <property type="match status" value="1"/>
</dbReference>
<comment type="pathway">
    <text evidence="1 8">Cofactor biosynthesis; tetrahydrofolate biosynthesis; 5,6,7,8-tetrahydrofolate from 7,8-dihydrofolate: step 1/1.</text>
</comment>
<evidence type="ECO:0000256" key="4">
    <source>
        <dbReference type="ARBA" id="ARBA00022563"/>
    </source>
</evidence>
<feature type="domain" description="DHFR" evidence="9">
    <location>
        <begin position="1"/>
        <end position="161"/>
    </location>
</feature>
<dbReference type="GO" id="GO:0005829">
    <property type="term" value="C:cytosol"/>
    <property type="evidence" value="ECO:0007669"/>
    <property type="project" value="TreeGrafter"/>
</dbReference>
<dbReference type="CDD" id="cd00209">
    <property type="entry name" value="DHFR"/>
    <property type="match status" value="1"/>
</dbReference>
<comment type="catalytic activity">
    <reaction evidence="8">
        <text>(6S)-5,6,7,8-tetrahydrofolate + NADP(+) = 7,8-dihydrofolate + NADPH + H(+)</text>
        <dbReference type="Rhea" id="RHEA:15009"/>
        <dbReference type="ChEBI" id="CHEBI:15378"/>
        <dbReference type="ChEBI" id="CHEBI:57451"/>
        <dbReference type="ChEBI" id="CHEBI:57453"/>
        <dbReference type="ChEBI" id="CHEBI:57783"/>
        <dbReference type="ChEBI" id="CHEBI:58349"/>
        <dbReference type="EC" id="1.5.1.3"/>
    </reaction>
</comment>
<dbReference type="GO" id="GO:0070401">
    <property type="term" value="F:NADP+ binding"/>
    <property type="evidence" value="ECO:0007669"/>
    <property type="project" value="UniProtKB-ARBA"/>
</dbReference>
<dbReference type="OrthoDB" id="9804315at2"/>
<dbReference type="PROSITE" id="PS51330">
    <property type="entry name" value="DHFR_2"/>
    <property type="match status" value="1"/>
</dbReference>
<evidence type="ECO:0000313" key="11">
    <source>
        <dbReference type="Proteomes" id="UP000013523"/>
    </source>
</evidence>
<evidence type="ECO:0000256" key="1">
    <source>
        <dbReference type="ARBA" id="ARBA00004903"/>
    </source>
</evidence>
<dbReference type="GO" id="GO:0046452">
    <property type="term" value="P:dihydrofolate metabolic process"/>
    <property type="evidence" value="ECO:0007669"/>
    <property type="project" value="TreeGrafter"/>
</dbReference>
<dbReference type="PATRIC" id="fig|86416.3.peg.2339"/>
<dbReference type="AlphaFoldDB" id="R4K681"/>
<dbReference type="KEGG" id="cpas:Clopa_2357"/>
<keyword evidence="4 8" id="KW-0554">One-carbon metabolism</keyword>
<evidence type="ECO:0000256" key="2">
    <source>
        <dbReference type="ARBA" id="ARBA00009539"/>
    </source>
</evidence>
<comment type="function">
    <text evidence="7 8">Key enzyme in folate metabolism. Catalyzes an essential reaction for de novo glycine and purine synthesis, and for DNA precursor synthesis.</text>
</comment>
<evidence type="ECO:0000259" key="9">
    <source>
        <dbReference type="PROSITE" id="PS51330"/>
    </source>
</evidence>
<dbReference type="InterPro" id="IPR001796">
    <property type="entry name" value="DHFR_dom"/>
</dbReference>
<keyword evidence="11" id="KW-1185">Reference proteome</keyword>
<keyword evidence="5 8" id="KW-0521">NADP</keyword>
<name>R4K681_CLOPA</name>
<evidence type="ECO:0000256" key="3">
    <source>
        <dbReference type="ARBA" id="ARBA00012856"/>
    </source>
</evidence>
<protein>
    <recommendedName>
        <fullName evidence="3 8">Dihydrofolate reductase</fullName>
        <ecNumber evidence="3 8">1.5.1.3</ecNumber>
    </recommendedName>
</protein>
<dbReference type="GO" id="GO:0004146">
    <property type="term" value="F:dihydrofolate reductase activity"/>
    <property type="evidence" value="ECO:0007669"/>
    <property type="project" value="UniProtKB-EC"/>
</dbReference>
<dbReference type="GO" id="GO:0006730">
    <property type="term" value="P:one-carbon metabolic process"/>
    <property type="evidence" value="ECO:0007669"/>
    <property type="project" value="UniProtKB-KW"/>
</dbReference>
<organism evidence="10 11">
    <name type="scientific">Clostridium pasteurianum BC1</name>
    <dbReference type="NCBI Taxonomy" id="86416"/>
    <lineage>
        <taxon>Bacteria</taxon>
        <taxon>Bacillati</taxon>
        <taxon>Bacillota</taxon>
        <taxon>Clostridia</taxon>
        <taxon>Eubacteriales</taxon>
        <taxon>Clostridiaceae</taxon>
        <taxon>Clostridium</taxon>
    </lineage>
</organism>
<dbReference type="PANTHER" id="PTHR48069">
    <property type="entry name" value="DIHYDROFOLATE REDUCTASE"/>
    <property type="match status" value="1"/>
</dbReference>
<reference evidence="10 11" key="1">
    <citation type="submission" date="2012-01" db="EMBL/GenBank/DDBJ databases">
        <title>Complete sequence of chromosome of Clostridium pasteurianum BC1.</title>
        <authorList>
            <consortium name="US DOE Joint Genome Institute"/>
            <person name="Lucas S."/>
            <person name="Han J."/>
            <person name="Lapidus A."/>
            <person name="Cheng J.-F."/>
            <person name="Goodwin L."/>
            <person name="Pitluck S."/>
            <person name="Peters L."/>
            <person name="Mikhailova N."/>
            <person name="Teshima H."/>
            <person name="Detter J.C."/>
            <person name="Han C."/>
            <person name="Tapia R."/>
            <person name="Land M."/>
            <person name="Hauser L."/>
            <person name="Kyrpides N."/>
            <person name="Ivanova N."/>
            <person name="Pagani I."/>
            <person name="Dunn J."/>
            <person name="Taghavi S."/>
            <person name="Francis A."/>
            <person name="van der Lelie D."/>
            <person name="Woyke T."/>
        </authorList>
    </citation>
    <scope>NUCLEOTIDE SEQUENCE [LARGE SCALE GENOMIC DNA]</scope>
    <source>
        <strain evidence="10 11">BC1</strain>
    </source>
</reference>
<dbReference type="Proteomes" id="UP000013523">
    <property type="component" value="Chromosome"/>
</dbReference>
<proteinExistence type="inferred from homology"/>
<accession>R4K681</accession>
<dbReference type="Pfam" id="PF00186">
    <property type="entry name" value="DHFR_1"/>
    <property type="match status" value="1"/>
</dbReference>
<evidence type="ECO:0000313" key="10">
    <source>
        <dbReference type="EMBL" id="AGK97221.1"/>
    </source>
</evidence>
<comment type="similarity">
    <text evidence="2 8">Belongs to the dihydrofolate reductase family.</text>
</comment>
<dbReference type="STRING" id="86416.Clopa_2357"/>
<sequence>MIAIIAAVAKNNAIGKDNELLWYLPEDLKRFKKITIGHTIIMGRKTFQSLPKILPDRHHMVITRNKTFKVEDDRVTVVNSIEELLASLKEDEEYFVIGGADIYKQLLPYAEKMYITAVDDEFDGDVFFPDINHKDWRIVENTEQLQNSKNSLSYRFITFKRINNNEN</sequence>
<keyword evidence="6 8" id="KW-0560">Oxidoreductase</keyword>
<dbReference type="eggNOG" id="COG0262">
    <property type="taxonomic scope" value="Bacteria"/>
</dbReference>
<dbReference type="PANTHER" id="PTHR48069:SF3">
    <property type="entry name" value="DIHYDROFOLATE REDUCTASE"/>
    <property type="match status" value="1"/>
</dbReference>
<evidence type="ECO:0000256" key="5">
    <source>
        <dbReference type="ARBA" id="ARBA00022857"/>
    </source>
</evidence>
<gene>
    <name evidence="10" type="ORF">Clopa_2357</name>
</gene>
<dbReference type="Gene3D" id="3.40.430.10">
    <property type="entry name" value="Dihydrofolate Reductase, subunit A"/>
    <property type="match status" value="1"/>
</dbReference>
<dbReference type="EC" id="1.5.1.3" evidence="3 8"/>
<evidence type="ECO:0000256" key="6">
    <source>
        <dbReference type="ARBA" id="ARBA00023002"/>
    </source>
</evidence>
<evidence type="ECO:0000256" key="8">
    <source>
        <dbReference type="PIRNR" id="PIRNR000194"/>
    </source>
</evidence>
<dbReference type="HOGENOM" id="CLU_043966_5_2_9"/>
<dbReference type="PIRSF" id="PIRSF000194">
    <property type="entry name" value="DHFR"/>
    <property type="match status" value="1"/>
</dbReference>
<dbReference type="GO" id="GO:0046655">
    <property type="term" value="P:folic acid metabolic process"/>
    <property type="evidence" value="ECO:0007669"/>
    <property type="project" value="TreeGrafter"/>
</dbReference>
<dbReference type="EMBL" id="CP003261">
    <property type="protein sequence ID" value="AGK97221.1"/>
    <property type="molecule type" value="Genomic_DNA"/>
</dbReference>
<dbReference type="UniPathway" id="UPA00077">
    <property type="reaction ID" value="UER00158"/>
</dbReference>